<keyword evidence="2" id="KW-0560">Oxidoreductase</keyword>
<dbReference type="STRING" id="1250231.SAMN04488552_1330"/>
<proteinExistence type="predicted"/>
<keyword evidence="6" id="KW-1185">Reference proteome</keyword>
<dbReference type="GO" id="GO:0016491">
    <property type="term" value="F:oxidoreductase activity"/>
    <property type="evidence" value="ECO:0007669"/>
    <property type="project" value="UniProtKB-KW"/>
</dbReference>
<reference evidence="5 6" key="1">
    <citation type="submission" date="2016-10" db="EMBL/GenBank/DDBJ databases">
        <authorList>
            <person name="Varghese N."/>
            <person name="Submissions S."/>
        </authorList>
    </citation>
    <scope>NUCLEOTIDE SEQUENCE [LARGE SCALE GENOMIC DNA]</scope>
    <source>
        <strain evidence="5 6">Mar_2010_102</strain>
    </source>
</reference>
<dbReference type="RefSeq" id="WP_089661778.1">
    <property type="nucleotide sequence ID" value="NZ_LT629745.1"/>
</dbReference>
<dbReference type="Pfam" id="PF07992">
    <property type="entry name" value="Pyr_redox_2"/>
    <property type="match status" value="1"/>
</dbReference>
<dbReference type="AlphaFoldDB" id="A0A1H1MKG5"/>
<evidence type="ECO:0000259" key="4">
    <source>
        <dbReference type="Pfam" id="PF07992"/>
    </source>
</evidence>
<keyword evidence="1" id="KW-0285">Flavoprotein</keyword>
<feature type="transmembrane region" description="Helical" evidence="3">
    <location>
        <begin position="7"/>
        <end position="29"/>
    </location>
</feature>
<evidence type="ECO:0000313" key="5">
    <source>
        <dbReference type="EMBL" id="SDR86855.1"/>
    </source>
</evidence>
<evidence type="ECO:0000256" key="2">
    <source>
        <dbReference type="ARBA" id="ARBA00023002"/>
    </source>
</evidence>
<dbReference type="InterPro" id="IPR050097">
    <property type="entry name" value="Ferredoxin-NADP_redctase_2"/>
</dbReference>
<dbReference type="InterPro" id="IPR023753">
    <property type="entry name" value="FAD/NAD-binding_dom"/>
</dbReference>
<dbReference type="SUPFAM" id="SSF51905">
    <property type="entry name" value="FAD/NAD(P)-binding domain"/>
    <property type="match status" value="1"/>
</dbReference>
<dbReference type="InterPro" id="IPR036188">
    <property type="entry name" value="FAD/NAD-bd_sf"/>
</dbReference>
<dbReference type="PRINTS" id="PR00469">
    <property type="entry name" value="PNDRDTASEII"/>
</dbReference>
<dbReference type="PANTHER" id="PTHR48105">
    <property type="entry name" value="THIOREDOXIN REDUCTASE 1-RELATED-RELATED"/>
    <property type="match status" value="1"/>
</dbReference>
<dbReference type="Gene3D" id="3.50.50.60">
    <property type="entry name" value="FAD/NAD(P)-binding domain"/>
    <property type="match status" value="1"/>
</dbReference>
<name>A0A1H1MKG5_9FLAO</name>
<feature type="domain" description="FAD/NAD(P)-binding" evidence="4">
    <location>
        <begin position="7"/>
        <end position="155"/>
    </location>
</feature>
<gene>
    <name evidence="5" type="ORF">SAMN04488552_1330</name>
</gene>
<accession>A0A1H1MKG5</accession>
<evidence type="ECO:0000256" key="3">
    <source>
        <dbReference type="SAM" id="Phobius"/>
    </source>
</evidence>
<dbReference type="Proteomes" id="UP000198858">
    <property type="component" value="Chromosome I"/>
</dbReference>
<evidence type="ECO:0000256" key="1">
    <source>
        <dbReference type="ARBA" id="ARBA00022630"/>
    </source>
</evidence>
<keyword evidence="3" id="KW-1133">Transmembrane helix</keyword>
<organism evidence="5 6">
    <name type="scientific">Christiangramia echinicola</name>
    <dbReference type="NCBI Taxonomy" id="279359"/>
    <lineage>
        <taxon>Bacteria</taxon>
        <taxon>Pseudomonadati</taxon>
        <taxon>Bacteroidota</taxon>
        <taxon>Flavobacteriia</taxon>
        <taxon>Flavobacteriales</taxon>
        <taxon>Flavobacteriaceae</taxon>
        <taxon>Christiangramia</taxon>
    </lineage>
</organism>
<dbReference type="EMBL" id="LT629745">
    <property type="protein sequence ID" value="SDR86855.1"/>
    <property type="molecule type" value="Genomic_DNA"/>
</dbReference>
<protein>
    <submittedName>
        <fullName evidence="5">Pyridine nucleotide-disulphide oxidoreductase</fullName>
    </submittedName>
</protein>
<keyword evidence="3" id="KW-0472">Membrane</keyword>
<evidence type="ECO:0000313" key="6">
    <source>
        <dbReference type="Proteomes" id="UP000198858"/>
    </source>
</evidence>
<keyword evidence="3" id="KW-0812">Transmembrane</keyword>
<sequence length="206" mass="22467">MHNSPEFDVLIIGGGAAGLSCALVIGSALEKPFAKDKKAGIILHQKASHLNSALLNNVFGIPPGTKGSDLLKEGANHLKNLYHEMEQIPGEKVKEIREVEDRFKVITNRNEYFSKSIVVAIGYTSPFRISGLEDYLIPHKKAKISKNRLQLKNEDHLVKPGLYVAGTLAGWRSQYSIATGSGAAVATDILTEWNDGAHTKVHDKLS</sequence>